<evidence type="ECO:0000256" key="1">
    <source>
        <dbReference type="SAM" id="Phobius"/>
    </source>
</evidence>
<proteinExistence type="predicted"/>
<dbReference type="KEGG" id="otd:J1M35_13720"/>
<evidence type="ECO:0000313" key="2">
    <source>
        <dbReference type="EMBL" id="QTD44180.1"/>
    </source>
</evidence>
<dbReference type="AlphaFoldDB" id="A0A975CD37"/>
<name>A0A975CD37_9BURK</name>
<keyword evidence="1" id="KW-0812">Transmembrane</keyword>
<accession>A0A975CD37</accession>
<feature type="transmembrane region" description="Helical" evidence="1">
    <location>
        <begin position="7"/>
        <end position="25"/>
    </location>
</feature>
<keyword evidence="3" id="KW-1185">Reference proteome</keyword>
<keyword evidence="1" id="KW-1133">Transmembrane helix</keyword>
<sequence>MDVPYEVMRFGFAFVLGMLAVGLMWKGEITLWQGEEGDERHSRLFTGPLVRAMGAGWLVAALLGMHSLAVCVLTFLVVSLGGFWWLLRTQP</sequence>
<organism evidence="2 3">
    <name type="scientific">Ottowia testudinis</name>
    <dbReference type="NCBI Taxonomy" id="2816950"/>
    <lineage>
        <taxon>Bacteria</taxon>
        <taxon>Pseudomonadati</taxon>
        <taxon>Pseudomonadota</taxon>
        <taxon>Betaproteobacteria</taxon>
        <taxon>Burkholderiales</taxon>
        <taxon>Comamonadaceae</taxon>
        <taxon>Ottowia</taxon>
    </lineage>
</organism>
<dbReference type="RefSeq" id="WP_208007707.1">
    <property type="nucleotide sequence ID" value="NZ_CP071796.1"/>
</dbReference>
<dbReference type="Proteomes" id="UP000663903">
    <property type="component" value="Chromosome"/>
</dbReference>
<gene>
    <name evidence="2" type="ORF">J1M35_13720</name>
</gene>
<reference evidence="2" key="1">
    <citation type="submission" date="2021-03" db="EMBL/GenBank/DDBJ databases">
        <title>Ottowia sp. 27C isolated from the cloaca of a Giant Asian pond turtle (Heosemys grandis).</title>
        <authorList>
            <person name="Spergser J."/>
            <person name="Busse H.-J."/>
        </authorList>
    </citation>
    <scope>NUCLEOTIDE SEQUENCE</scope>
    <source>
        <strain evidence="2">27C</strain>
    </source>
</reference>
<dbReference type="EMBL" id="CP071796">
    <property type="protein sequence ID" value="QTD44180.1"/>
    <property type="molecule type" value="Genomic_DNA"/>
</dbReference>
<protein>
    <submittedName>
        <fullName evidence="2">Uncharacterized protein</fullName>
    </submittedName>
</protein>
<keyword evidence="1" id="KW-0472">Membrane</keyword>
<feature type="transmembrane region" description="Helical" evidence="1">
    <location>
        <begin position="57"/>
        <end position="87"/>
    </location>
</feature>
<evidence type="ECO:0000313" key="3">
    <source>
        <dbReference type="Proteomes" id="UP000663903"/>
    </source>
</evidence>